<dbReference type="Proteomes" id="UP000297239">
    <property type="component" value="Unassembled WGS sequence"/>
</dbReference>
<dbReference type="GO" id="GO:0008080">
    <property type="term" value="F:N-acetyltransferase activity"/>
    <property type="evidence" value="ECO:0007669"/>
    <property type="project" value="TreeGrafter"/>
</dbReference>
<keyword evidence="2" id="KW-0012">Acyltransferase</keyword>
<accession>A0A6N4QAC2</accession>
<evidence type="ECO:0000313" key="4">
    <source>
        <dbReference type="EMBL" id="TGK69381.1"/>
    </source>
</evidence>
<evidence type="ECO:0000256" key="2">
    <source>
        <dbReference type="ARBA" id="ARBA00023315"/>
    </source>
</evidence>
<keyword evidence="5" id="KW-1185">Reference proteome</keyword>
<dbReference type="RefSeq" id="WP_135634403.1">
    <property type="nucleotide sequence ID" value="NZ_JAMQQA010000001.1"/>
</dbReference>
<dbReference type="AlphaFoldDB" id="A0A6N4QAC2"/>
<dbReference type="EMBL" id="RQFF01000030">
    <property type="protein sequence ID" value="TGK69381.1"/>
    <property type="molecule type" value="Genomic_DNA"/>
</dbReference>
<dbReference type="Pfam" id="PF00583">
    <property type="entry name" value="Acetyltransf_1"/>
    <property type="match status" value="1"/>
</dbReference>
<dbReference type="InterPro" id="IPR051016">
    <property type="entry name" value="Diverse_Substrate_AcTransf"/>
</dbReference>
<proteinExistence type="predicted"/>
<dbReference type="PANTHER" id="PTHR10545:SF29">
    <property type="entry name" value="GH14572P-RELATED"/>
    <property type="match status" value="1"/>
</dbReference>
<organism evidence="4 5">
    <name type="scientific">Leptospira kanakyensis</name>
    <dbReference type="NCBI Taxonomy" id="2484968"/>
    <lineage>
        <taxon>Bacteria</taxon>
        <taxon>Pseudomonadati</taxon>
        <taxon>Spirochaetota</taxon>
        <taxon>Spirochaetia</taxon>
        <taxon>Leptospirales</taxon>
        <taxon>Leptospiraceae</taxon>
        <taxon>Leptospira</taxon>
    </lineage>
</organism>
<dbReference type="Gene3D" id="3.40.630.30">
    <property type="match status" value="1"/>
</dbReference>
<dbReference type="PANTHER" id="PTHR10545">
    <property type="entry name" value="DIAMINE N-ACETYLTRANSFERASE"/>
    <property type="match status" value="1"/>
</dbReference>
<reference evidence="4" key="1">
    <citation type="journal article" date="2019" name="PLoS Negl. Trop. Dis.">
        <title>Revisiting the worldwide diversity of Leptospira species in the environment.</title>
        <authorList>
            <person name="Vincent A.T."/>
            <person name="Schiettekatte O."/>
            <person name="Bourhy P."/>
            <person name="Veyrier F.J."/>
            <person name="Picardeau M."/>
        </authorList>
    </citation>
    <scope>NUCLEOTIDE SEQUENCE [LARGE SCALE GENOMIC DNA]</scope>
    <source>
        <strain evidence="4">201800293</strain>
    </source>
</reference>
<protein>
    <submittedName>
        <fullName evidence="4">GNAT family N-acetyltransferase</fullName>
    </submittedName>
</protein>
<dbReference type="SUPFAM" id="SSF55729">
    <property type="entry name" value="Acyl-CoA N-acyltransferases (Nat)"/>
    <property type="match status" value="1"/>
</dbReference>
<dbReference type="InterPro" id="IPR000182">
    <property type="entry name" value="GNAT_dom"/>
</dbReference>
<dbReference type="PROSITE" id="PS51186">
    <property type="entry name" value="GNAT"/>
    <property type="match status" value="1"/>
</dbReference>
<gene>
    <name evidence="4" type="ORF">EHQ18_11230</name>
</gene>
<comment type="caution">
    <text evidence="4">The sequence shown here is derived from an EMBL/GenBank/DDBJ whole genome shotgun (WGS) entry which is preliminary data.</text>
</comment>
<dbReference type="CDD" id="cd04301">
    <property type="entry name" value="NAT_SF"/>
    <property type="match status" value="1"/>
</dbReference>
<name>A0A6N4QAC2_9LEPT</name>
<evidence type="ECO:0000313" key="5">
    <source>
        <dbReference type="Proteomes" id="UP000297239"/>
    </source>
</evidence>
<keyword evidence="1 4" id="KW-0808">Transferase</keyword>
<evidence type="ECO:0000256" key="1">
    <source>
        <dbReference type="ARBA" id="ARBA00022679"/>
    </source>
</evidence>
<dbReference type="OrthoDB" id="9792929at2"/>
<feature type="domain" description="N-acetyltransferase" evidence="3">
    <location>
        <begin position="1"/>
        <end position="157"/>
    </location>
</feature>
<dbReference type="InterPro" id="IPR016181">
    <property type="entry name" value="Acyl_CoA_acyltransferase"/>
</dbReference>
<sequence length="157" mass="17517">MFIRDAHQGDAEDIFNLIKKKAEFDRSLGDSLGNVTTNVELIKKTMFGVNRFAWAIVAVNSQDKPIGIALCHTRYSSFSGLPSIWLDDLFIFESFRGSGLGKDLMEKLIEIAISMNASHIDWVASNFNEKAKSFYSKLGGIVVGMEGSTLSYRLRLN</sequence>
<evidence type="ECO:0000259" key="3">
    <source>
        <dbReference type="PROSITE" id="PS51186"/>
    </source>
</evidence>